<name>K2MJ26_TRYCR</name>
<evidence type="ECO:0000313" key="2">
    <source>
        <dbReference type="Proteomes" id="UP000007350"/>
    </source>
</evidence>
<gene>
    <name evidence="1" type="ORF">MOQ_009163</name>
</gene>
<protein>
    <submittedName>
        <fullName evidence="1">Dispersed gene family protein 1 (DGF-1), putative</fullName>
    </submittedName>
</protein>
<feature type="non-terminal residue" evidence="1">
    <location>
        <position position="160"/>
    </location>
</feature>
<sequence length="160" mass="17098">MGLSIRGSGARVHVSVTSLMLYSGDLEFEGHFGVSSQILVVGSTLVTTSSRAIHFLRSTFGKNTKLQLLDNYIEGDIYAVYLSFVALDDGGGIIVKGNTLRTKKKDEKLSSALFVETVDVGKGGYFDMESNTMSAVNGILSFWGYYPEISGAAASGGLHL</sequence>
<evidence type="ECO:0000313" key="1">
    <source>
        <dbReference type="EMBL" id="EKF27120.1"/>
    </source>
</evidence>
<proteinExistence type="predicted"/>
<dbReference type="EMBL" id="AHKC01019037">
    <property type="protein sequence ID" value="EKF27120.1"/>
    <property type="molecule type" value="Genomic_DNA"/>
</dbReference>
<comment type="caution">
    <text evidence="1">The sequence shown here is derived from an EMBL/GenBank/DDBJ whole genome shotgun (WGS) entry which is preliminary data.</text>
</comment>
<organism evidence="1 2">
    <name type="scientific">Trypanosoma cruzi marinkellei</name>
    <dbReference type="NCBI Taxonomy" id="85056"/>
    <lineage>
        <taxon>Eukaryota</taxon>
        <taxon>Discoba</taxon>
        <taxon>Euglenozoa</taxon>
        <taxon>Kinetoplastea</taxon>
        <taxon>Metakinetoplastina</taxon>
        <taxon>Trypanosomatida</taxon>
        <taxon>Trypanosomatidae</taxon>
        <taxon>Trypanosoma</taxon>
        <taxon>Schizotrypanum</taxon>
    </lineage>
</organism>
<accession>K2MJ26</accession>
<dbReference type="Proteomes" id="UP000007350">
    <property type="component" value="Unassembled WGS sequence"/>
</dbReference>
<reference evidence="1 2" key="1">
    <citation type="journal article" date="2012" name="BMC Genomics">
        <title>Comparative genomic analysis of human infective Trypanosoma cruzi lineages with the bat-restricted subspecies T. cruzi marinkellei.</title>
        <authorList>
            <person name="Franzen O."/>
            <person name="Talavera-Lopez C."/>
            <person name="Ochaya S."/>
            <person name="Butler C.E."/>
            <person name="Messenger L.A."/>
            <person name="Lewis M.D."/>
            <person name="Llewellyn M.S."/>
            <person name="Marinkelle C.J."/>
            <person name="Tyler K.M."/>
            <person name="Miles M.A."/>
            <person name="Andersson B."/>
        </authorList>
    </citation>
    <scope>NUCLEOTIDE SEQUENCE [LARGE SCALE GENOMIC DNA]</scope>
    <source>
        <strain evidence="1 2">B7</strain>
    </source>
</reference>
<keyword evidence="2" id="KW-1185">Reference proteome</keyword>
<dbReference type="AlphaFoldDB" id="K2MJ26"/>